<organism evidence="1 2">
    <name type="scientific">Filimonas zeae</name>
    <dbReference type="NCBI Taxonomy" id="1737353"/>
    <lineage>
        <taxon>Bacteria</taxon>
        <taxon>Pseudomonadati</taxon>
        <taxon>Bacteroidota</taxon>
        <taxon>Chitinophagia</taxon>
        <taxon>Chitinophagales</taxon>
        <taxon>Chitinophagaceae</taxon>
        <taxon>Filimonas</taxon>
    </lineage>
</organism>
<dbReference type="SUPFAM" id="SSF53448">
    <property type="entry name" value="Nucleotide-diphospho-sugar transferases"/>
    <property type="match status" value="1"/>
</dbReference>
<evidence type="ECO:0008006" key="3">
    <source>
        <dbReference type="Google" id="ProtNLM"/>
    </source>
</evidence>
<dbReference type="AlphaFoldDB" id="A0A917J6P0"/>
<accession>A0A917J6P0</accession>
<keyword evidence="2" id="KW-1185">Reference proteome</keyword>
<comment type="caution">
    <text evidence="1">The sequence shown here is derived from an EMBL/GenBank/DDBJ whole genome shotgun (WGS) entry which is preliminary data.</text>
</comment>
<reference evidence="1" key="2">
    <citation type="submission" date="2020-09" db="EMBL/GenBank/DDBJ databases">
        <authorList>
            <person name="Sun Q."/>
            <person name="Zhou Y."/>
        </authorList>
    </citation>
    <scope>NUCLEOTIDE SEQUENCE</scope>
    <source>
        <strain evidence="1">CGMCC 1.15290</strain>
    </source>
</reference>
<dbReference type="EMBL" id="BMIB01000006">
    <property type="protein sequence ID" value="GGH81568.1"/>
    <property type="molecule type" value="Genomic_DNA"/>
</dbReference>
<dbReference type="InterPro" id="IPR029044">
    <property type="entry name" value="Nucleotide-diphossugar_trans"/>
</dbReference>
<reference evidence="1" key="1">
    <citation type="journal article" date="2014" name="Int. J. Syst. Evol. Microbiol.">
        <title>Complete genome sequence of Corynebacterium casei LMG S-19264T (=DSM 44701T), isolated from a smear-ripened cheese.</title>
        <authorList>
            <consortium name="US DOE Joint Genome Institute (JGI-PGF)"/>
            <person name="Walter F."/>
            <person name="Albersmeier A."/>
            <person name="Kalinowski J."/>
            <person name="Ruckert C."/>
        </authorList>
    </citation>
    <scope>NUCLEOTIDE SEQUENCE</scope>
    <source>
        <strain evidence="1">CGMCC 1.15290</strain>
    </source>
</reference>
<dbReference type="Proteomes" id="UP000627292">
    <property type="component" value="Unassembled WGS sequence"/>
</dbReference>
<protein>
    <recommendedName>
        <fullName evidence="3">Glycosyltransferase family 2 protein</fullName>
    </recommendedName>
</protein>
<gene>
    <name evidence="1" type="ORF">GCM10011379_54150</name>
</gene>
<sequence length="290" mass="33863">MKIAGFTIIKNAIHNDYPIVEAIQSILPVVDEMVVLIGDCIDETRQLIESMGDSKIKIFDSVWDPNLRSGGVVLAVETDKAFRLVSPDADWAFYIQGDEVVPESSHAAIKEACRKYKDDKRVEGLLFKYLHFYGTYDYVGDSRKWYDHEVRIIRNDKKITAYRDAQGFRVGTRKLNVKPANAWVYHYGWVKSPAQMKRKMKDAAKYWLSDDKDLNEFMSSTDVFDFNEFDSLKKFTGQHPAVMRSRVEKQTWKVNLDISKKRFSLKNKFLYFIEKLTGVRLFTFKNYKKI</sequence>
<evidence type="ECO:0000313" key="2">
    <source>
        <dbReference type="Proteomes" id="UP000627292"/>
    </source>
</evidence>
<proteinExistence type="predicted"/>
<name>A0A917J6P0_9BACT</name>
<dbReference type="RefSeq" id="WP_188958549.1">
    <property type="nucleotide sequence ID" value="NZ_BMIB01000006.1"/>
</dbReference>
<evidence type="ECO:0000313" key="1">
    <source>
        <dbReference type="EMBL" id="GGH81568.1"/>
    </source>
</evidence>